<dbReference type="Pfam" id="PF12844">
    <property type="entry name" value="HTH_19"/>
    <property type="match status" value="1"/>
</dbReference>
<organism evidence="4 6">
    <name type="scientific">Draconibacterium orientale</name>
    <dbReference type="NCBI Taxonomy" id="1168034"/>
    <lineage>
        <taxon>Bacteria</taxon>
        <taxon>Pseudomonadati</taxon>
        <taxon>Bacteroidota</taxon>
        <taxon>Bacteroidia</taxon>
        <taxon>Marinilabiliales</taxon>
        <taxon>Prolixibacteraceae</taxon>
        <taxon>Draconibacterium</taxon>
    </lineage>
</organism>
<evidence type="ECO:0000259" key="2">
    <source>
        <dbReference type="PROSITE" id="PS50943"/>
    </source>
</evidence>
<dbReference type="PROSITE" id="PS50943">
    <property type="entry name" value="HTH_CROC1"/>
    <property type="match status" value="1"/>
</dbReference>
<dbReference type="GO" id="GO:0003677">
    <property type="term" value="F:DNA binding"/>
    <property type="evidence" value="ECO:0007669"/>
    <property type="project" value="UniProtKB-KW"/>
</dbReference>
<dbReference type="Proteomes" id="UP000181981">
    <property type="component" value="Unassembled WGS sequence"/>
</dbReference>
<gene>
    <name evidence="3" type="ORF">FH5T_19200</name>
    <name evidence="4" type="ORF">SAMN05444285_11621</name>
</gene>
<reference evidence="4 6" key="2">
    <citation type="submission" date="2016-10" db="EMBL/GenBank/DDBJ databases">
        <authorList>
            <person name="de Groot N.N."/>
        </authorList>
    </citation>
    <scope>NUCLEOTIDE SEQUENCE [LARGE SCALE GENOMIC DNA]</scope>
    <source>
        <strain evidence="4 6">DSM 25947</strain>
    </source>
</reference>
<dbReference type="CDD" id="cd00093">
    <property type="entry name" value="HTH_XRE"/>
    <property type="match status" value="1"/>
</dbReference>
<feature type="domain" description="HTH cro/C1-type" evidence="2">
    <location>
        <begin position="7"/>
        <end position="61"/>
    </location>
</feature>
<evidence type="ECO:0000313" key="6">
    <source>
        <dbReference type="Proteomes" id="UP000181981"/>
    </source>
</evidence>
<dbReference type="OrthoDB" id="4762426at2"/>
<dbReference type="EMBL" id="FOHT01000016">
    <property type="protein sequence ID" value="SET55179.1"/>
    <property type="molecule type" value="Genomic_DNA"/>
</dbReference>
<sequence>MFLGKRIKELREERQLLQRQLAADLEIDTPMYSKIERGERNAKREQVLKLAKLLNANKDELLTLWLAGQVNNIIKDEDLGMNALEFLIRSKTTK</sequence>
<dbReference type="Gene3D" id="1.10.260.40">
    <property type="entry name" value="lambda repressor-like DNA-binding domains"/>
    <property type="match status" value="1"/>
</dbReference>
<name>X5DDU2_9BACT</name>
<dbReference type="SMART" id="SM00530">
    <property type="entry name" value="HTH_XRE"/>
    <property type="match status" value="1"/>
</dbReference>
<evidence type="ECO:0000313" key="4">
    <source>
        <dbReference type="EMBL" id="SET55179.1"/>
    </source>
</evidence>
<evidence type="ECO:0000256" key="1">
    <source>
        <dbReference type="ARBA" id="ARBA00023125"/>
    </source>
</evidence>
<dbReference type="InterPro" id="IPR001387">
    <property type="entry name" value="Cro/C1-type_HTH"/>
</dbReference>
<evidence type="ECO:0000313" key="3">
    <source>
        <dbReference type="EMBL" id="AHW61043.1"/>
    </source>
</evidence>
<dbReference type="EMBL" id="CP007451">
    <property type="protein sequence ID" value="AHW61043.1"/>
    <property type="molecule type" value="Genomic_DNA"/>
</dbReference>
<dbReference type="PANTHER" id="PTHR46797:SF1">
    <property type="entry name" value="METHYLPHOSPHONATE SYNTHASE"/>
    <property type="match status" value="1"/>
</dbReference>
<keyword evidence="1" id="KW-0238">DNA-binding</keyword>
<keyword evidence="5" id="KW-1185">Reference proteome</keyword>
<reference evidence="3 5" key="1">
    <citation type="submission" date="2014-03" db="EMBL/GenBank/DDBJ databases">
        <title>Complete genome sequence of a deeply braunched marine Bacteroidia bacterium Draconibacterium orientale type strain FH5T.</title>
        <authorList>
            <person name="Li X."/>
            <person name="Wang X."/>
            <person name="Xie Z."/>
            <person name="Du Z."/>
            <person name="Chen G."/>
        </authorList>
    </citation>
    <scope>NUCLEOTIDE SEQUENCE [LARGE SCALE GENOMIC DNA]</scope>
    <source>
        <strain evidence="3 5">FH5</strain>
    </source>
</reference>
<accession>X5DDU2</accession>
<dbReference type="SUPFAM" id="SSF47413">
    <property type="entry name" value="lambda repressor-like DNA-binding domains"/>
    <property type="match status" value="1"/>
</dbReference>
<evidence type="ECO:0000313" key="5">
    <source>
        <dbReference type="Proteomes" id="UP000023772"/>
    </source>
</evidence>
<dbReference type="KEGG" id="dori:FH5T_19200"/>
<dbReference type="InterPro" id="IPR010982">
    <property type="entry name" value="Lambda_DNA-bd_dom_sf"/>
</dbReference>
<dbReference type="eggNOG" id="COG1396">
    <property type="taxonomic scope" value="Bacteria"/>
</dbReference>
<dbReference type="InterPro" id="IPR050807">
    <property type="entry name" value="TransReg_Diox_bact_type"/>
</dbReference>
<dbReference type="STRING" id="1168034.FH5T_19200"/>
<dbReference type="GO" id="GO:0005829">
    <property type="term" value="C:cytosol"/>
    <property type="evidence" value="ECO:0007669"/>
    <property type="project" value="TreeGrafter"/>
</dbReference>
<proteinExistence type="predicted"/>
<dbReference type="AlphaFoldDB" id="X5DDU2"/>
<dbReference type="PANTHER" id="PTHR46797">
    <property type="entry name" value="HTH-TYPE TRANSCRIPTIONAL REGULATOR"/>
    <property type="match status" value="1"/>
</dbReference>
<dbReference type="Proteomes" id="UP000023772">
    <property type="component" value="Chromosome"/>
</dbReference>
<dbReference type="HOGENOM" id="CLU_161891_1_0_10"/>
<protein>
    <submittedName>
        <fullName evidence="4">Helix-turn-helix</fullName>
    </submittedName>
    <submittedName>
        <fullName evidence="3">XRE family transcriptional regulator</fullName>
    </submittedName>
</protein>
<dbReference type="RefSeq" id="WP_038562060.1">
    <property type="nucleotide sequence ID" value="NZ_FOHT01000016.1"/>
</dbReference>
<dbReference type="GO" id="GO:0003700">
    <property type="term" value="F:DNA-binding transcription factor activity"/>
    <property type="evidence" value="ECO:0007669"/>
    <property type="project" value="TreeGrafter"/>
</dbReference>